<gene>
    <name evidence="2" type="ORF">IW967_00530</name>
</gene>
<accession>A0ABS0EZA5</accession>
<evidence type="ECO:0000313" key="3">
    <source>
        <dbReference type="Proteomes" id="UP000642910"/>
    </source>
</evidence>
<proteinExistence type="predicted"/>
<organism evidence="2 3">
    <name type="scientific">Alicyclobacillus mali</name>
    <name type="common">ex Roth et al. 2021</name>
    <dbReference type="NCBI Taxonomy" id="1123961"/>
    <lineage>
        <taxon>Bacteria</taxon>
        <taxon>Bacillati</taxon>
        <taxon>Bacillota</taxon>
        <taxon>Bacilli</taxon>
        <taxon>Bacillales</taxon>
        <taxon>Alicyclobacillaceae</taxon>
        <taxon>Alicyclobacillus</taxon>
    </lineage>
</organism>
<dbReference type="Proteomes" id="UP000642910">
    <property type="component" value="Unassembled WGS sequence"/>
</dbReference>
<evidence type="ECO:0000259" key="1">
    <source>
        <dbReference type="Pfam" id="PF12728"/>
    </source>
</evidence>
<dbReference type="Pfam" id="PF12728">
    <property type="entry name" value="HTH_17"/>
    <property type="match status" value="1"/>
</dbReference>
<feature type="domain" description="Helix-turn-helix" evidence="1">
    <location>
        <begin position="5"/>
        <end position="57"/>
    </location>
</feature>
<protein>
    <submittedName>
        <fullName evidence="2">Helix-turn-helix domain-containing protein</fullName>
    </submittedName>
</protein>
<evidence type="ECO:0000313" key="2">
    <source>
        <dbReference type="EMBL" id="MBF8376379.1"/>
    </source>
</evidence>
<sequence length="66" mass="7699">MPCDWITAGEAMRLLGLRTYDELHALIRNGKLESYRLHSHGHHRICRESVERLLRERNSSSNEPDA</sequence>
<keyword evidence="3" id="KW-1185">Reference proteome</keyword>
<dbReference type="RefSeq" id="WP_195866774.1">
    <property type="nucleotide sequence ID" value="NZ_JADPKZ010000014.1"/>
</dbReference>
<dbReference type="InterPro" id="IPR041657">
    <property type="entry name" value="HTH_17"/>
</dbReference>
<dbReference type="EMBL" id="JADPKZ010000014">
    <property type="protein sequence ID" value="MBF8376379.1"/>
    <property type="molecule type" value="Genomic_DNA"/>
</dbReference>
<name>A0ABS0EZA5_9BACL</name>
<comment type="caution">
    <text evidence="2">The sequence shown here is derived from an EMBL/GenBank/DDBJ whole genome shotgun (WGS) entry which is preliminary data.</text>
</comment>
<reference evidence="2 3" key="1">
    <citation type="submission" date="2020-11" db="EMBL/GenBank/DDBJ databases">
        <title>Genomic insight of Alicyclobacillus mali FL 18 reveals a new arsenic-resistant strain, with potential in environmental biotechnology.</title>
        <authorList>
            <person name="Fiorentino G."/>
            <person name="Gallo G."/>
            <person name="Aulitto M."/>
        </authorList>
    </citation>
    <scope>NUCLEOTIDE SEQUENCE [LARGE SCALE GENOMIC DNA]</scope>
    <source>
        <strain evidence="2 3">FL 18</strain>
    </source>
</reference>